<organism evidence="1 2">
    <name type="scientific">Chiloscyllium punctatum</name>
    <name type="common">Brownbanded bambooshark</name>
    <name type="synonym">Hemiscyllium punctatum</name>
    <dbReference type="NCBI Taxonomy" id="137246"/>
    <lineage>
        <taxon>Eukaryota</taxon>
        <taxon>Metazoa</taxon>
        <taxon>Chordata</taxon>
        <taxon>Craniata</taxon>
        <taxon>Vertebrata</taxon>
        <taxon>Chondrichthyes</taxon>
        <taxon>Elasmobranchii</taxon>
        <taxon>Galeomorphii</taxon>
        <taxon>Galeoidea</taxon>
        <taxon>Orectolobiformes</taxon>
        <taxon>Hemiscylliidae</taxon>
        <taxon>Chiloscyllium</taxon>
    </lineage>
</organism>
<protein>
    <submittedName>
        <fullName evidence="1">Uncharacterized protein</fullName>
    </submittedName>
</protein>
<evidence type="ECO:0000313" key="2">
    <source>
        <dbReference type="Proteomes" id="UP000287033"/>
    </source>
</evidence>
<sequence>MGQCSCVNGDAGFGSVQGSASFQCCCVLFQVTEDSGCPDTHSHQPEIKWWPCPDLVWLTSESLKNPGIWIKGEDARDLIIIGQILPLSDSCMEYADITHFELLPGPETCSALFVV</sequence>
<dbReference type="Proteomes" id="UP000287033">
    <property type="component" value="Unassembled WGS sequence"/>
</dbReference>
<keyword evidence="2" id="KW-1185">Reference proteome</keyword>
<gene>
    <name evidence="1" type="ORF">chiPu_0020842</name>
</gene>
<comment type="caution">
    <text evidence="1">The sequence shown here is derived from an EMBL/GenBank/DDBJ whole genome shotgun (WGS) entry which is preliminary data.</text>
</comment>
<dbReference type="AlphaFoldDB" id="A0A401RKB3"/>
<dbReference type="EMBL" id="BEZZ01002999">
    <property type="protein sequence ID" value="GCC18601.1"/>
    <property type="molecule type" value="Genomic_DNA"/>
</dbReference>
<accession>A0A401RKB3</accession>
<reference evidence="1 2" key="1">
    <citation type="journal article" date="2018" name="Nat. Ecol. Evol.">
        <title>Shark genomes provide insights into elasmobranch evolution and the origin of vertebrates.</title>
        <authorList>
            <person name="Hara Y"/>
            <person name="Yamaguchi K"/>
            <person name="Onimaru K"/>
            <person name="Kadota M"/>
            <person name="Koyanagi M"/>
            <person name="Keeley SD"/>
            <person name="Tatsumi K"/>
            <person name="Tanaka K"/>
            <person name="Motone F"/>
            <person name="Kageyama Y"/>
            <person name="Nozu R"/>
            <person name="Adachi N"/>
            <person name="Nishimura O"/>
            <person name="Nakagawa R"/>
            <person name="Tanegashima C"/>
            <person name="Kiyatake I"/>
            <person name="Matsumoto R"/>
            <person name="Murakumo K"/>
            <person name="Nishida K"/>
            <person name="Terakita A"/>
            <person name="Kuratani S"/>
            <person name="Sato K"/>
            <person name="Hyodo S Kuraku.S."/>
        </authorList>
    </citation>
    <scope>NUCLEOTIDE SEQUENCE [LARGE SCALE GENOMIC DNA]</scope>
</reference>
<evidence type="ECO:0000313" key="1">
    <source>
        <dbReference type="EMBL" id="GCC18601.1"/>
    </source>
</evidence>
<proteinExistence type="predicted"/>
<name>A0A401RKB3_CHIPU</name>